<dbReference type="RefSeq" id="WP_267947110.1">
    <property type="nucleotide sequence ID" value="NZ_CP113264.1"/>
</dbReference>
<accession>A0ABY6YM77</accession>
<evidence type="ECO:0000313" key="4">
    <source>
        <dbReference type="Proteomes" id="UP001156498"/>
    </source>
</evidence>
<feature type="transmembrane region" description="Helical" evidence="2">
    <location>
        <begin position="117"/>
        <end position="140"/>
    </location>
</feature>
<proteinExistence type="predicted"/>
<evidence type="ECO:0000256" key="1">
    <source>
        <dbReference type="SAM" id="MobiDB-lite"/>
    </source>
</evidence>
<evidence type="ECO:0000256" key="2">
    <source>
        <dbReference type="SAM" id="Phobius"/>
    </source>
</evidence>
<name>A0ABY6YM77_9ACTN</name>
<dbReference type="Proteomes" id="UP001156498">
    <property type="component" value="Chromosome"/>
</dbReference>
<protein>
    <submittedName>
        <fullName evidence="3">Uncharacterized protein</fullName>
    </submittedName>
</protein>
<reference evidence="3 4" key="1">
    <citation type="journal article" date="2013" name="Int. J. Syst. Evol. Microbiol.">
        <title>Description of Streptomonospora sediminis sp. nov. and Streptomonospora nanhaiensis sp. nov., and reclassification of Nocardiopsis arabia Hozzein &amp; Goodfellow 2008 as Streptomonospora arabica comb. nov. and emended description of the genus Streptomonospora.</title>
        <authorList>
            <person name="Zhang D.F."/>
            <person name="Pan H.Q."/>
            <person name="He J."/>
            <person name="Zhang X.M."/>
            <person name="Zhang Y.G."/>
            <person name="Klenk H.P."/>
            <person name="Hu J.C."/>
            <person name="Li W.J."/>
        </authorList>
    </citation>
    <scope>NUCLEOTIDE SEQUENCE [LARGE SCALE GENOMIC DNA]</scope>
    <source>
        <strain evidence="3 4">12A09</strain>
    </source>
</reference>
<organism evidence="3 4">
    <name type="scientific">Streptomonospora nanhaiensis</name>
    <dbReference type="NCBI Taxonomy" id="1323731"/>
    <lineage>
        <taxon>Bacteria</taxon>
        <taxon>Bacillati</taxon>
        <taxon>Actinomycetota</taxon>
        <taxon>Actinomycetes</taxon>
        <taxon>Streptosporangiales</taxon>
        <taxon>Nocardiopsidaceae</taxon>
        <taxon>Streptomonospora</taxon>
    </lineage>
</organism>
<keyword evidence="2" id="KW-1133">Transmembrane helix</keyword>
<keyword evidence="2" id="KW-0812">Transmembrane</keyword>
<feature type="compositionally biased region" description="Basic residues" evidence="1">
    <location>
        <begin position="14"/>
        <end position="25"/>
    </location>
</feature>
<keyword evidence="4" id="KW-1185">Reference proteome</keyword>
<feature type="region of interest" description="Disordered" evidence="1">
    <location>
        <begin position="1"/>
        <end position="42"/>
    </location>
</feature>
<keyword evidence="2" id="KW-0472">Membrane</keyword>
<sequence>MTVSTGPCTGRALHTSRGHQHRRAHTGGPVEPPLASLGRTPRERAILAQMGENPRVRYSLVHGAVPPWMDLAIAAQEAGRPSLPAGEPAPPRVPASRAGTSSLPRRPASHRKPRRRIGWAVASHGLAVLAGAIGCGLLGFL</sequence>
<evidence type="ECO:0000313" key="3">
    <source>
        <dbReference type="EMBL" id="WAE73323.1"/>
    </source>
</evidence>
<gene>
    <name evidence="3" type="ORF">OUQ99_29975</name>
</gene>
<dbReference type="EMBL" id="CP113264">
    <property type="protein sequence ID" value="WAE73323.1"/>
    <property type="molecule type" value="Genomic_DNA"/>
</dbReference>
<feature type="region of interest" description="Disordered" evidence="1">
    <location>
        <begin position="79"/>
        <end position="114"/>
    </location>
</feature>